<proteinExistence type="predicted"/>
<dbReference type="RefSeq" id="WP_104847459.1">
    <property type="nucleotide sequence ID" value="NZ_PKOZ01000001.1"/>
</dbReference>
<sequence>MEGSHINREKTVRLKGTRKDKDEVIIKYGKNNFRGSELYNIGAIDPARYDLSGKTKFGGASR</sequence>
<evidence type="ECO:0000313" key="1">
    <source>
        <dbReference type="EMBL" id="PQD96357.1"/>
    </source>
</evidence>
<reference evidence="1 2" key="1">
    <citation type="submission" date="2017-12" db="EMBL/GenBank/DDBJ databases">
        <title>Taxonomic description and draft genome of Pradoshia cofamensis Gen. nov., sp. nov., a thermotolerant bacillale isolated from anterior gut of earthworm Eisenia fetida.</title>
        <authorList>
            <person name="Saha T."/>
            <person name="Chakraborty R."/>
        </authorList>
    </citation>
    <scope>NUCLEOTIDE SEQUENCE [LARGE SCALE GENOMIC DNA]</scope>
    <source>
        <strain evidence="1 2">EAG3</strain>
    </source>
</reference>
<evidence type="ECO:0000313" key="2">
    <source>
        <dbReference type="Proteomes" id="UP000239663"/>
    </source>
</evidence>
<keyword evidence="2" id="KW-1185">Reference proteome</keyword>
<gene>
    <name evidence="1" type="ORF">CYL18_00205</name>
</gene>
<dbReference type="AlphaFoldDB" id="A0A2S7N2W1"/>
<accession>A0A2S7N2W1</accession>
<dbReference type="Proteomes" id="UP000239663">
    <property type="component" value="Unassembled WGS sequence"/>
</dbReference>
<protein>
    <submittedName>
        <fullName evidence="1">Uncharacterized protein</fullName>
    </submittedName>
</protein>
<name>A0A2S7N2W1_9BACI</name>
<dbReference type="EMBL" id="PKOZ01000001">
    <property type="protein sequence ID" value="PQD96357.1"/>
    <property type="molecule type" value="Genomic_DNA"/>
</dbReference>
<organism evidence="1 2">
    <name type="scientific">Pradoshia eiseniae</name>
    <dbReference type="NCBI Taxonomy" id="2064768"/>
    <lineage>
        <taxon>Bacteria</taxon>
        <taxon>Bacillati</taxon>
        <taxon>Bacillota</taxon>
        <taxon>Bacilli</taxon>
        <taxon>Bacillales</taxon>
        <taxon>Bacillaceae</taxon>
        <taxon>Pradoshia</taxon>
    </lineage>
</organism>
<comment type="caution">
    <text evidence="1">The sequence shown here is derived from an EMBL/GenBank/DDBJ whole genome shotgun (WGS) entry which is preliminary data.</text>
</comment>